<sequence>MAAAWGLEMIALTTAGGFIIFIACGRADFVLCAFDCDTERGLLLHTPTFSARLEADGLETFLFFFYSALLFQGQRVAMLTVYRLQRSSITVTMHAFDLKSRCERG</sequence>
<comment type="caution">
    <text evidence="1">The sequence shown here is derived from an EMBL/GenBank/DDBJ whole genome shotgun (WGS) entry which is preliminary data.</text>
</comment>
<keyword evidence="2" id="KW-1185">Reference proteome</keyword>
<reference evidence="1 2" key="1">
    <citation type="submission" date="2021-06" db="EMBL/GenBank/DDBJ databases">
        <authorList>
            <person name="Palmer J.M."/>
        </authorList>
    </citation>
    <scope>NUCLEOTIDE SEQUENCE [LARGE SCALE GENOMIC DNA]</scope>
    <source>
        <strain evidence="2">if_2019</strain>
        <tissue evidence="1">Muscle</tissue>
    </source>
</reference>
<dbReference type="Proteomes" id="UP001482620">
    <property type="component" value="Unassembled WGS sequence"/>
</dbReference>
<organism evidence="1 2">
    <name type="scientific">Ilyodon furcidens</name>
    <name type="common">goldbreast splitfin</name>
    <dbReference type="NCBI Taxonomy" id="33524"/>
    <lineage>
        <taxon>Eukaryota</taxon>
        <taxon>Metazoa</taxon>
        <taxon>Chordata</taxon>
        <taxon>Craniata</taxon>
        <taxon>Vertebrata</taxon>
        <taxon>Euteleostomi</taxon>
        <taxon>Actinopterygii</taxon>
        <taxon>Neopterygii</taxon>
        <taxon>Teleostei</taxon>
        <taxon>Neoteleostei</taxon>
        <taxon>Acanthomorphata</taxon>
        <taxon>Ovalentaria</taxon>
        <taxon>Atherinomorphae</taxon>
        <taxon>Cyprinodontiformes</taxon>
        <taxon>Goodeidae</taxon>
        <taxon>Ilyodon</taxon>
    </lineage>
</organism>
<proteinExistence type="predicted"/>
<name>A0ABV0UKS0_9TELE</name>
<dbReference type="EMBL" id="JAHRIQ010074600">
    <property type="protein sequence ID" value="MEQ2245835.1"/>
    <property type="molecule type" value="Genomic_DNA"/>
</dbReference>
<accession>A0ABV0UKS0</accession>
<gene>
    <name evidence="1" type="ORF">ILYODFUR_031999</name>
</gene>
<evidence type="ECO:0000313" key="2">
    <source>
        <dbReference type="Proteomes" id="UP001482620"/>
    </source>
</evidence>
<evidence type="ECO:0008006" key="3">
    <source>
        <dbReference type="Google" id="ProtNLM"/>
    </source>
</evidence>
<evidence type="ECO:0000313" key="1">
    <source>
        <dbReference type="EMBL" id="MEQ2245835.1"/>
    </source>
</evidence>
<protein>
    <recommendedName>
        <fullName evidence="3">Secreted protein</fullName>
    </recommendedName>
</protein>